<dbReference type="Pfam" id="PF00085">
    <property type="entry name" value="Thioredoxin"/>
    <property type="match status" value="1"/>
</dbReference>
<comment type="catalytic activity">
    <reaction evidence="1">
        <text>Catalyzes the rearrangement of -S-S- bonds in proteins.</text>
        <dbReference type="EC" id="5.3.4.1"/>
    </reaction>
</comment>
<feature type="chain" id="PRO_5041355808" description="protein disulfide-isomerase" evidence="8">
    <location>
        <begin position="23"/>
        <end position="467"/>
    </location>
</feature>
<name>A0AA40CZ30_9PEZI</name>
<organism evidence="10 11">
    <name type="scientific">Lasiodiplodia hormozganensis</name>
    <dbReference type="NCBI Taxonomy" id="869390"/>
    <lineage>
        <taxon>Eukaryota</taxon>
        <taxon>Fungi</taxon>
        <taxon>Dikarya</taxon>
        <taxon>Ascomycota</taxon>
        <taxon>Pezizomycotina</taxon>
        <taxon>Dothideomycetes</taxon>
        <taxon>Dothideomycetes incertae sedis</taxon>
        <taxon>Botryosphaeriales</taxon>
        <taxon>Botryosphaeriaceae</taxon>
        <taxon>Lasiodiplodia</taxon>
    </lineage>
</organism>
<evidence type="ECO:0000256" key="5">
    <source>
        <dbReference type="ARBA" id="ARBA00023235"/>
    </source>
</evidence>
<feature type="region of interest" description="Disordered" evidence="7">
    <location>
        <begin position="242"/>
        <end position="295"/>
    </location>
</feature>
<dbReference type="CDD" id="cd03002">
    <property type="entry name" value="PDI_a_MPD1_like"/>
    <property type="match status" value="1"/>
</dbReference>
<keyword evidence="8" id="KW-0732">Signal</keyword>
<dbReference type="InterPro" id="IPR017937">
    <property type="entry name" value="Thioredoxin_CS"/>
</dbReference>
<evidence type="ECO:0000256" key="2">
    <source>
        <dbReference type="ARBA" id="ARBA00004319"/>
    </source>
</evidence>
<comment type="subcellular location">
    <subcellularLocation>
        <location evidence="2">Endoplasmic reticulum lumen</location>
    </subcellularLocation>
</comment>
<evidence type="ECO:0000313" key="10">
    <source>
        <dbReference type="EMBL" id="KAK0654409.1"/>
    </source>
</evidence>
<dbReference type="PRINTS" id="PR00421">
    <property type="entry name" value="THIOREDOXIN"/>
</dbReference>
<keyword evidence="4" id="KW-1015">Disulfide bond</keyword>
<evidence type="ECO:0000256" key="4">
    <source>
        <dbReference type="ARBA" id="ARBA00023157"/>
    </source>
</evidence>
<dbReference type="GO" id="GO:0015035">
    <property type="term" value="F:protein-disulfide reductase activity"/>
    <property type="evidence" value="ECO:0007669"/>
    <property type="project" value="TreeGrafter"/>
</dbReference>
<evidence type="ECO:0000256" key="1">
    <source>
        <dbReference type="ARBA" id="ARBA00001182"/>
    </source>
</evidence>
<evidence type="ECO:0000256" key="7">
    <source>
        <dbReference type="SAM" id="MobiDB-lite"/>
    </source>
</evidence>
<dbReference type="Gene3D" id="3.40.30.10">
    <property type="entry name" value="Glutaredoxin"/>
    <property type="match status" value="2"/>
</dbReference>
<reference evidence="10" key="1">
    <citation type="submission" date="2023-06" db="EMBL/GenBank/DDBJ databases">
        <title>Multi-omics analyses reveal the molecular pathogenesis toolkit of Lasiodiplodia hormozganensis, a cross-kingdom pathogen.</title>
        <authorList>
            <person name="Felix C."/>
            <person name="Meneses R."/>
            <person name="Goncalves M.F.M."/>
            <person name="Tilleman L."/>
            <person name="Duarte A.S."/>
            <person name="Jorrin-Novo J.V."/>
            <person name="Van De Peer Y."/>
            <person name="Deforce D."/>
            <person name="Van Nieuwerburgh F."/>
            <person name="Esteves A.C."/>
            <person name="Alves A."/>
        </authorList>
    </citation>
    <scope>NUCLEOTIDE SEQUENCE</scope>
    <source>
        <strain evidence="10">CBS 339.90</strain>
    </source>
</reference>
<evidence type="ECO:0000259" key="9">
    <source>
        <dbReference type="PROSITE" id="PS51352"/>
    </source>
</evidence>
<dbReference type="Pfam" id="PF24541">
    <property type="entry name" value="Thioredox_PDIA6_C"/>
    <property type="match status" value="1"/>
</dbReference>
<comment type="caution">
    <text evidence="10">The sequence shown here is derived from an EMBL/GenBank/DDBJ whole genome shotgun (WGS) entry which is preliminary data.</text>
</comment>
<dbReference type="PANTHER" id="PTHR45815:SF3">
    <property type="entry name" value="PROTEIN DISULFIDE-ISOMERASE A6"/>
    <property type="match status" value="1"/>
</dbReference>
<proteinExistence type="predicted"/>
<dbReference type="PROSITE" id="PS00194">
    <property type="entry name" value="THIOREDOXIN_1"/>
    <property type="match status" value="1"/>
</dbReference>
<evidence type="ECO:0000313" key="11">
    <source>
        <dbReference type="Proteomes" id="UP001175001"/>
    </source>
</evidence>
<evidence type="ECO:0000256" key="8">
    <source>
        <dbReference type="SAM" id="SignalP"/>
    </source>
</evidence>
<feature type="signal peptide" evidence="8">
    <location>
        <begin position="1"/>
        <end position="22"/>
    </location>
</feature>
<keyword evidence="5" id="KW-0413">Isomerase</keyword>
<feature type="domain" description="Thioredoxin" evidence="9">
    <location>
        <begin position="7"/>
        <end position="143"/>
    </location>
</feature>
<dbReference type="Proteomes" id="UP001175001">
    <property type="component" value="Unassembled WGS sequence"/>
</dbReference>
<dbReference type="InterPro" id="IPR036249">
    <property type="entry name" value="Thioredoxin-like_sf"/>
</dbReference>
<dbReference type="AlphaFoldDB" id="A0AA40CZ30"/>
<dbReference type="SUPFAM" id="SSF52833">
    <property type="entry name" value="Thioredoxin-like"/>
    <property type="match status" value="2"/>
</dbReference>
<dbReference type="EMBL" id="JAUJDW010000021">
    <property type="protein sequence ID" value="KAK0654409.1"/>
    <property type="molecule type" value="Genomic_DNA"/>
</dbReference>
<accession>A0AA40CZ30</accession>
<dbReference type="GO" id="GO:0005788">
    <property type="term" value="C:endoplasmic reticulum lumen"/>
    <property type="evidence" value="ECO:0007669"/>
    <property type="project" value="UniProtKB-SubCell"/>
</dbReference>
<feature type="compositionally biased region" description="Basic and acidic residues" evidence="7">
    <location>
        <begin position="265"/>
        <end position="274"/>
    </location>
</feature>
<gene>
    <name evidence="10" type="ORF">DIS24_g5193</name>
</gene>
<keyword evidence="11" id="KW-1185">Reference proteome</keyword>
<dbReference type="InterPro" id="IPR013766">
    <property type="entry name" value="Thioredoxin_domain"/>
</dbReference>
<dbReference type="InterPro" id="IPR057305">
    <property type="entry name" value="Thioredox_PDIA6_C"/>
</dbReference>
<dbReference type="GO" id="GO:0003756">
    <property type="term" value="F:protein disulfide isomerase activity"/>
    <property type="evidence" value="ECO:0007669"/>
    <property type="project" value="UniProtKB-EC"/>
</dbReference>
<evidence type="ECO:0000256" key="3">
    <source>
        <dbReference type="ARBA" id="ARBA00012723"/>
    </source>
</evidence>
<evidence type="ECO:0000256" key="6">
    <source>
        <dbReference type="ARBA" id="ARBA00023284"/>
    </source>
</evidence>
<keyword evidence="6" id="KW-0676">Redox-active center</keyword>
<dbReference type="PROSITE" id="PS51352">
    <property type="entry name" value="THIOREDOXIN_2"/>
    <property type="match status" value="1"/>
</dbReference>
<dbReference type="GO" id="GO:0034976">
    <property type="term" value="P:response to endoplasmic reticulum stress"/>
    <property type="evidence" value="ECO:0007669"/>
    <property type="project" value="TreeGrafter"/>
</dbReference>
<dbReference type="EC" id="5.3.4.1" evidence="3"/>
<dbReference type="PANTHER" id="PTHR45815">
    <property type="entry name" value="PROTEIN DISULFIDE-ISOMERASE A6"/>
    <property type="match status" value="1"/>
</dbReference>
<sequence length="467" mass="50971">MVSHKALAAAAVAAFFSSPALAAMYPKNSPVLQVEAKDYNSLIAKSNYTSIVEFYAPWCGHCQNLKPAYEKAAKNLAGLAKVAAVNCDDDLNKRLCAEMGVEGFPTLKIVRPGKKPGKPTVEDYRGARSAKAIVDAVVEKIPNHVKRVTDSDFDDFLNEGNGSPKAILFTEKGTTSALLRALAIDFLGSIQVAQVRNKEKKAVESLGVDKFPTLVLLPGGDKEAIVYSGEMKKEPMVEFLSQAASPNPDPAPAKPKADKKGKKEAKKDTKKEAETSEEAVTPDQDKPVDVTDSGPRLLMLDTEELLQKECLSTKSHNCILALLPSRADAKEPLPEQAQDALASLTDVIKKHTKGGHRLFPVYTAPLDNEGAAKLRKELNLNTDGFELIVTNSKKSWWKHYSGSDYSPKSVEDWIDAIKMGEGKKEKLPQSLIVESKEEVKVDTDQQPVKIEVEEIVEEKAVPEHGEL</sequence>
<protein>
    <recommendedName>
        <fullName evidence="3">protein disulfide-isomerase</fullName>
        <ecNumber evidence="3">5.3.4.1</ecNumber>
    </recommendedName>
</protein>